<evidence type="ECO:0000313" key="2">
    <source>
        <dbReference type="EMBL" id="PZF86836.1"/>
    </source>
</evidence>
<keyword evidence="3" id="KW-1185">Reference proteome</keyword>
<dbReference type="Pfam" id="PF12680">
    <property type="entry name" value="SnoaL_2"/>
    <property type="match status" value="1"/>
</dbReference>
<dbReference type="EMBL" id="POTX01000302">
    <property type="protein sequence ID" value="PZF86836.1"/>
    <property type="molecule type" value="Genomic_DNA"/>
</dbReference>
<dbReference type="Gene3D" id="3.10.450.50">
    <property type="match status" value="1"/>
</dbReference>
<dbReference type="PANTHER" id="PTHR38436:SF1">
    <property type="entry name" value="ESTER CYCLASE"/>
    <property type="match status" value="1"/>
</dbReference>
<reference evidence="2 3" key="1">
    <citation type="submission" date="2018-01" db="EMBL/GenBank/DDBJ databases">
        <title>Draft genome sequence of Jishengella endophytica.</title>
        <authorList>
            <person name="Sahin N."/>
            <person name="Ay H."/>
            <person name="Saygin H."/>
        </authorList>
    </citation>
    <scope>NUCLEOTIDE SEQUENCE [LARGE SCALE GENOMIC DNA]</scope>
    <source>
        <strain evidence="2 3">DSM 45430</strain>
    </source>
</reference>
<proteinExistence type="predicted"/>
<dbReference type="GO" id="GO:0030638">
    <property type="term" value="P:polyketide metabolic process"/>
    <property type="evidence" value="ECO:0007669"/>
    <property type="project" value="InterPro"/>
</dbReference>
<dbReference type="PANTHER" id="PTHR38436">
    <property type="entry name" value="POLYKETIDE CYCLASE SNOAL-LIKE DOMAIN"/>
    <property type="match status" value="1"/>
</dbReference>
<sequence length="135" mass="15184">MLRYLEALNAHDADAVADCVSVDFVNEHTTALGRGVVGRSGYRRRLDAFFAEFADLHYEVEELLVDGDRAALAYRLSFRLVSAGRVPVRVRGVFRFRVDADGRVAHRVDYWDSAEVHRQLNAADPDHPDRAARTG</sequence>
<dbReference type="InterPro" id="IPR009959">
    <property type="entry name" value="Cyclase_SnoaL-like"/>
</dbReference>
<protein>
    <recommendedName>
        <fullName evidence="1">SnoaL-like domain-containing protein</fullName>
    </recommendedName>
</protein>
<evidence type="ECO:0000313" key="3">
    <source>
        <dbReference type="Proteomes" id="UP000248627"/>
    </source>
</evidence>
<dbReference type="Proteomes" id="UP000248627">
    <property type="component" value="Unassembled WGS sequence"/>
</dbReference>
<evidence type="ECO:0000259" key="1">
    <source>
        <dbReference type="Pfam" id="PF12680"/>
    </source>
</evidence>
<gene>
    <name evidence="2" type="ORF">C1I93_27400</name>
</gene>
<dbReference type="InterPro" id="IPR032710">
    <property type="entry name" value="NTF2-like_dom_sf"/>
</dbReference>
<organism evidence="2 3">
    <name type="scientific">Micromonospora endophytica</name>
    <dbReference type="NCBI Taxonomy" id="515350"/>
    <lineage>
        <taxon>Bacteria</taxon>
        <taxon>Bacillati</taxon>
        <taxon>Actinomycetota</taxon>
        <taxon>Actinomycetes</taxon>
        <taxon>Micromonosporales</taxon>
        <taxon>Micromonosporaceae</taxon>
        <taxon>Micromonospora</taxon>
    </lineage>
</organism>
<name>A0A2W2CNX1_9ACTN</name>
<comment type="caution">
    <text evidence="2">The sequence shown here is derived from an EMBL/GenBank/DDBJ whole genome shotgun (WGS) entry which is preliminary data.</text>
</comment>
<dbReference type="InterPro" id="IPR037401">
    <property type="entry name" value="SnoaL-like"/>
</dbReference>
<accession>A0A2W2CNX1</accession>
<dbReference type="SUPFAM" id="SSF54427">
    <property type="entry name" value="NTF2-like"/>
    <property type="match status" value="1"/>
</dbReference>
<dbReference type="AlphaFoldDB" id="A0A2W2CNX1"/>
<feature type="domain" description="SnoaL-like" evidence="1">
    <location>
        <begin position="3"/>
        <end position="106"/>
    </location>
</feature>
<dbReference type="OrthoDB" id="3214140at2"/>